<organism evidence="9 10">
    <name type="scientific">Salibacterium salarium</name>
    <dbReference type="NCBI Taxonomy" id="284579"/>
    <lineage>
        <taxon>Bacteria</taxon>
        <taxon>Bacillati</taxon>
        <taxon>Bacillota</taxon>
        <taxon>Bacilli</taxon>
        <taxon>Bacillales</taxon>
        <taxon>Bacillaceae</taxon>
    </lineage>
</organism>
<dbReference type="EMBL" id="RBVX01000010">
    <property type="protein sequence ID" value="RSL33073.1"/>
    <property type="molecule type" value="Genomic_DNA"/>
</dbReference>
<dbReference type="PANTHER" id="PTHR43856">
    <property type="entry name" value="CARDIOLIPIN HYDROLASE"/>
    <property type="match status" value="1"/>
</dbReference>
<reference evidence="9 10" key="1">
    <citation type="submission" date="2018-10" db="EMBL/GenBank/DDBJ databases">
        <title>Draft genome sequence of Bacillus salarius IM0101, isolated from a hypersaline soil in Inner Mongolia, China.</title>
        <authorList>
            <person name="Yamprayoonswat W."/>
            <person name="Boonvisut S."/>
            <person name="Jumpathong W."/>
            <person name="Sittihan S."/>
            <person name="Ruangsuj P."/>
            <person name="Wanthongcharoen S."/>
            <person name="Thongpramul N."/>
            <person name="Pimmason S."/>
            <person name="Yu B."/>
            <person name="Yasawong M."/>
        </authorList>
    </citation>
    <scope>NUCLEOTIDE SEQUENCE [LARGE SCALE GENOMIC DNA]</scope>
    <source>
        <strain evidence="9 10">IM0101</strain>
    </source>
</reference>
<dbReference type="InterPro" id="IPR025202">
    <property type="entry name" value="PLD-like_dom"/>
</dbReference>
<keyword evidence="7" id="KW-0472">Membrane</keyword>
<evidence type="ECO:0000256" key="1">
    <source>
        <dbReference type="ARBA" id="ARBA00000798"/>
    </source>
</evidence>
<comment type="catalytic activity">
    <reaction evidence="1">
        <text>a 1,2-diacyl-sn-glycero-3-phosphocholine + H2O = a 1,2-diacyl-sn-glycero-3-phosphate + choline + H(+)</text>
        <dbReference type="Rhea" id="RHEA:14445"/>
        <dbReference type="ChEBI" id="CHEBI:15354"/>
        <dbReference type="ChEBI" id="CHEBI:15377"/>
        <dbReference type="ChEBI" id="CHEBI:15378"/>
        <dbReference type="ChEBI" id="CHEBI:57643"/>
        <dbReference type="ChEBI" id="CHEBI:58608"/>
        <dbReference type="EC" id="3.1.4.4"/>
    </reaction>
</comment>
<gene>
    <name evidence="9" type="ORF">D7Z54_12250</name>
</gene>
<feature type="transmembrane region" description="Helical" evidence="7">
    <location>
        <begin position="21"/>
        <end position="42"/>
    </location>
</feature>
<dbReference type="GO" id="GO:0016891">
    <property type="term" value="F:RNA endonuclease activity producing 5'-phosphomonoesters, hydrolytic mechanism"/>
    <property type="evidence" value="ECO:0007669"/>
    <property type="project" value="TreeGrafter"/>
</dbReference>
<evidence type="ECO:0000256" key="5">
    <source>
        <dbReference type="ARBA" id="ARBA00022963"/>
    </source>
</evidence>
<keyword evidence="7" id="KW-0812">Transmembrane</keyword>
<dbReference type="SUPFAM" id="SSF56024">
    <property type="entry name" value="Phospholipase D/nuclease"/>
    <property type="match status" value="2"/>
</dbReference>
<evidence type="ECO:0000256" key="7">
    <source>
        <dbReference type="SAM" id="Phobius"/>
    </source>
</evidence>
<dbReference type="EC" id="3.1.4.4" evidence="3"/>
<dbReference type="GO" id="GO:0016042">
    <property type="term" value="P:lipid catabolic process"/>
    <property type="evidence" value="ECO:0007669"/>
    <property type="project" value="UniProtKB-KW"/>
</dbReference>
<protein>
    <recommendedName>
        <fullName evidence="3">phospholipase D</fullName>
        <ecNumber evidence="3">3.1.4.4</ecNumber>
    </recommendedName>
</protein>
<dbReference type="PANTHER" id="PTHR43856:SF1">
    <property type="entry name" value="MITOCHONDRIAL CARDIOLIPIN HYDROLASE"/>
    <property type="match status" value="1"/>
</dbReference>
<dbReference type="GO" id="GO:0004630">
    <property type="term" value="F:phospholipase D activity"/>
    <property type="evidence" value="ECO:0007669"/>
    <property type="project" value="UniProtKB-EC"/>
</dbReference>
<dbReference type="Pfam" id="PF13091">
    <property type="entry name" value="PLDc_2"/>
    <property type="match status" value="1"/>
</dbReference>
<dbReference type="Proteomes" id="UP000275076">
    <property type="component" value="Unassembled WGS sequence"/>
</dbReference>
<dbReference type="AlphaFoldDB" id="A0A3R9QLL7"/>
<keyword evidence="6" id="KW-0443">Lipid metabolism</keyword>
<evidence type="ECO:0000256" key="4">
    <source>
        <dbReference type="ARBA" id="ARBA00022801"/>
    </source>
</evidence>
<dbReference type="Gene3D" id="3.30.870.10">
    <property type="entry name" value="Endonuclease Chain A"/>
    <property type="match status" value="2"/>
</dbReference>
<keyword evidence="4" id="KW-0378">Hydrolase</keyword>
<dbReference type="OrthoDB" id="92272at2"/>
<name>A0A3R9QLL7_9BACI</name>
<dbReference type="CDD" id="cd09129">
    <property type="entry name" value="PLDc_unchar2_1"/>
    <property type="match status" value="1"/>
</dbReference>
<evidence type="ECO:0000313" key="10">
    <source>
        <dbReference type="Proteomes" id="UP000275076"/>
    </source>
</evidence>
<sequence length="492" mass="56318">MGGGVKEVFWKKRINSRRWRLGIRLTGAVLLVVLGVSIYGFMKPLPPGVSYEGEIHTVDDMEFLYDLTYQKNGESHQEQMIFDRMFEVISEAEDFIVLDMFLFNQQYDQSMDFPSLSEQLVDTLVDKKQENEDVEIVVITDRINTFYGSYPADILTRLEEHDIPVFFSNMKPLRDSNPVYSGFYRTFIQWFGTQGQGWLPNAFSPDAPDVTVRSYLELLNFKANHRKTLITENNGFVTSGNAHDASGYHSNIGFVFQGGILEEMLETEQTVAEMAGADEALFSSFETKSEPDSEDGKYEIQLLTEGKIEKHVLQEMNQTKPGGTITLGAFYLSDRDVIDGLLKASDRGVEVNVLLDANKDAFGREKNGIPNRPVAHELVTKTEGDINVRWYRTNGEQFHTKMIYMEQAEQDVVIGGSSNFTKRNMGDFNLETDVKITASSETEVMAEVDQYFEQLWTNDGQKYTEEYETYMDDSRFSYFLYRLQEWSGLSSF</sequence>
<evidence type="ECO:0000256" key="3">
    <source>
        <dbReference type="ARBA" id="ARBA00012027"/>
    </source>
</evidence>
<evidence type="ECO:0000256" key="6">
    <source>
        <dbReference type="ARBA" id="ARBA00023098"/>
    </source>
</evidence>
<dbReference type="InterPro" id="IPR051406">
    <property type="entry name" value="PLD_domain"/>
</dbReference>
<evidence type="ECO:0000313" key="9">
    <source>
        <dbReference type="EMBL" id="RSL33073.1"/>
    </source>
</evidence>
<feature type="domain" description="Phospholipase D-like" evidence="8">
    <location>
        <begin position="313"/>
        <end position="456"/>
    </location>
</feature>
<keyword evidence="5" id="KW-0442">Lipid degradation</keyword>
<accession>A0A3R9QLL7</accession>
<comment type="caution">
    <text evidence="9">The sequence shown here is derived from an EMBL/GenBank/DDBJ whole genome shotgun (WGS) entry which is preliminary data.</text>
</comment>
<comment type="similarity">
    <text evidence="2">Belongs to the phospholipase D family.</text>
</comment>
<evidence type="ECO:0000259" key="8">
    <source>
        <dbReference type="Pfam" id="PF13091"/>
    </source>
</evidence>
<evidence type="ECO:0000256" key="2">
    <source>
        <dbReference type="ARBA" id="ARBA00008664"/>
    </source>
</evidence>
<proteinExistence type="inferred from homology"/>
<dbReference type="CDD" id="cd09130">
    <property type="entry name" value="PLDc_unchar2_2"/>
    <property type="match status" value="1"/>
</dbReference>
<keyword evidence="7" id="KW-1133">Transmembrane helix</keyword>
<keyword evidence="10" id="KW-1185">Reference proteome</keyword>